<dbReference type="Proteomes" id="UP001500897">
    <property type="component" value="Unassembled WGS sequence"/>
</dbReference>
<dbReference type="EMBL" id="BAAANS010000049">
    <property type="protein sequence ID" value="GAA2114585.1"/>
    <property type="molecule type" value="Genomic_DNA"/>
</dbReference>
<accession>A0ABP5JC49</accession>
<evidence type="ECO:0000256" key="1">
    <source>
        <dbReference type="SAM" id="MobiDB-lite"/>
    </source>
</evidence>
<evidence type="ECO:0000313" key="3">
    <source>
        <dbReference type="Proteomes" id="UP001500897"/>
    </source>
</evidence>
<protein>
    <recommendedName>
        <fullName evidence="4">Secreted protein</fullName>
    </recommendedName>
</protein>
<proteinExistence type="predicted"/>
<reference evidence="3" key="1">
    <citation type="journal article" date="2019" name="Int. J. Syst. Evol. Microbiol.">
        <title>The Global Catalogue of Microorganisms (GCM) 10K type strain sequencing project: providing services to taxonomists for standard genome sequencing and annotation.</title>
        <authorList>
            <consortium name="The Broad Institute Genomics Platform"/>
            <consortium name="The Broad Institute Genome Sequencing Center for Infectious Disease"/>
            <person name="Wu L."/>
            <person name="Ma J."/>
        </authorList>
    </citation>
    <scope>NUCLEOTIDE SEQUENCE [LARGE SCALE GENOMIC DNA]</scope>
    <source>
        <strain evidence="3">JCM 14559</strain>
    </source>
</reference>
<organism evidence="2 3">
    <name type="scientific">Kitasatospora saccharophila</name>
    <dbReference type="NCBI Taxonomy" id="407973"/>
    <lineage>
        <taxon>Bacteria</taxon>
        <taxon>Bacillati</taxon>
        <taxon>Actinomycetota</taxon>
        <taxon>Actinomycetes</taxon>
        <taxon>Kitasatosporales</taxon>
        <taxon>Streptomycetaceae</taxon>
        <taxon>Kitasatospora</taxon>
    </lineage>
</organism>
<name>A0ABP5JC49_9ACTN</name>
<keyword evidence="3" id="KW-1185">Reference proteome</keyword>
<feature type="region of interest" description="Disordered" evidence="1">
    <location>
        <begin position="39"/>
        <end position="68"/>
    </location>
</feature>
<sequence>MFGRPGRIVVSDWDLVTRRLIWLFTVVLTELSLELGSESVAPGGGSMCEDAVTDDAEGAPNRPVTVSVSTPRCGRLTAEPATWPSDTLSAPGQAAPAAAEQLAATCVAAAAASR</sequence>
<gene>
    <name evidence="2" type="ORF">GCM10009759_58980</name>
</gene>
<evidence type="ECO:0000313" key="2">
    <source>
        <dbReference type="EMBL" id="GAA2114585.1"/>
    </source>
</evidence>
<comment type="caution">
    <text evidence="2">The sequence shown here is derived from an EMBL/GenBank/DDBJ whole genome shotgun (WGS) entry which is preliminary data.</text>
</comment>
<evidence type="ECO:0008006" key="4">
    <source>
        <dbReference type="Google" id="ProtNLM"/>
    </source>
</evidence>